<protein>
    <submittedName>
        <fullName evidence="1">Uncharacterized protein</fullName>
    </submittedName>
</protein>
<dbReference type="Proteomes" id="UP000624701">
    <property type="component" value="Unassembled WGS sequence"/>
</dbReference>
<evidence type="ECO:0000313" key="2">
    <source>
        <dbReference type="Proteomes" id="UP000624701"/>
    </source>
</evidence>
<evidence type="ECO:0000313" key="1">
    <source>
        <dbReference type="EMBL" id="GGI56382.1"/>
    </source>
</evidence>
<name>A0ABQ2BXU2_9FLAO</name>
<organism evidence="1 2">
    <name type="scientific">Winogradskyella haliclonae</name>
    <dbReference type="NCBI Taxonomy" id="2048558"/>
    <lineage>
        <taxon>Bacteria</taxon>
        <taxon>Pseudomonadati</taxon>
        <taxon>Bacteroidota</taxon>
        <taxon>Flavobacteriia</taxon>
        <taxon>Flavobacteriales</taxon>
        <taxon>Flavobacteriaceae</taxon>
        <taxon>Winogradskyella</taxon>
    </lineage>
</organism>
<dbReference type="EMBL" id="BMDQ01000001">
    <property type="protein sequence ID" value="GGI56382.1"/>
    <property type="molecule type" value="Genomic_DNA"/>
</dbReference>
<keyword evidence="2" id="KW-1185">Reference proteome</keyword>
<comment type="caution">
    <text evidence="1">The sequence shown here is derived from an EMBL/GenBank/DDBJ whole genome shotgun (WGS) entry which is preliminary data.</text>
</comment>
<accession>A0ABQ2BXU2</accession>
<dbReference type="RefSeq" id="WP_188373299.1">
    <property type="nucleotide sequence ID" value="NZ_BMDQ01000001.1"/>
</dbReference>
<sequence>MGDKINTAIEYYLIKQKEILELVNNSFSLSIEDIIRYGEELSVLENKITALEVAKEN</sequence>
<gene>
    <name evidence="1" type="ORF">GCM10011444_06910</name>
</gene>
<proteinExistence type="predicted"/>
<reference evidence="2" key="1">
    <citation type="journal article" date="2019" name="Int. J. Syst. Evol. Microbiol.">
        <title>The Global Catalogue of Microorganisms (GCM) 10K type strain sequencing project: providing services to taxonomists for standard genome sequencing and annotation.</title>
        <authorList>
            <consortium name="The Broad Institute Genomics Platform"/>
            <consortium name="The Broad Institute Genome Sequencing Center for Infectious Disease"/>
            <person name="Wu L."/>
            <person name="Ma J."/>
        </authorList>
    </citation>
    <scope>NUCLEOTIDE SEQUENCE [LARGE SCALE GENOMIC DNA]</scope>
    <source>
        <strain evidence="2">CCM 8681</strain>
    </source>
</reference>